<evidence type="ECO:0000259" key="1">
    <source>
        <dbReference type="PROSITE" id="PS51186"/>
    </source>
</evidence>
<feature type="domain" description="N-acetyltransferase" evidence="1">
    <location>
        <begin position="165"/>
        <end position="307"/>
    </location>
</feature>
<dbReference type="InterPro" id="IPR016181">
    <property type="entry name" value="Acyl_CoA_acyltransferase"/>
</dbReference>
<name>A0ABS4YB60_9ACTN</name>
<reference evidence="2 3" key="1">
    <citation type="submission" date="2021-03" db="EMBL/GenBank/DDBJ databases">
        <title>Sequencing the genomes of 1000 actinobacteria strains.</title>
        <authorList>
            <person name="Klenk H.-P."/>
        </authorList>
    </citation>
    <scope>NUCLEOTIDE SEQUENCE [LARGE SCALE GENOMIC DNA]</scope>
    <source>
        <strain evidence="2 3">DSM 41480</strain>
    </source>
</reference>
<keyword evidence="3" id="KW-1185">Reference proteome</keyword>
<sequence>MTELVIRALTENDTALFTSLPDPGLVGRAAFGHRYAPLHEGGEYRPDWTWVALRDDKVVARAAWWGGPGDEAPKALDWFDFAEGEDEAAVRLLRTAPLRTEYCLLAPPGWRDRPETRTAGEARIAAAEAAGLRHLVDRFRYEWTTACGLPERPGRLTFRAEPDDAVIRDVVRRTHQGTLDAHDRRNLAELGPDGAVDEFMGFLDWLPSPRAWWKLAYTPDGEPVGLQVPAHNPAGPCVGYIGVVPGQRGHGYAYDLLVECTHDLVAEGATWIAAATDQGNHPMAATFAKAGYPVTQERVDLVPPQSG</sequence>
<protein>
    <submittedName>
        <fullName evidence="2">GNAT superfamily N-acetyltransferase</fullName>
    </submittedName>
</protein>
<evidence type="ECO:0000313" key="2">
    <source>
        <dbReference type="EMBL" id="MBP2405740.1"/>
    </source>
</evidence>
<dbReference type="GeneID" id="91572074"/>
<dbReference type="Proteomes" id="UP001519291">
    <property type="component" value="Unassembled WGS sequence"/>
</dbReference>
<accession>A0ABS4YB60</accession>
<proteinExistence type="predicted"/>
<organism evidence="2 3">
    <name type="scientific">Streptomyces syringium</name>
    <dbReference type="NCBI Taxonomy" id="76729"/>
    <lineage>
        <taxon>Bacteria</taxon>
        <taxon>Bacillati</taxon>
        <taxon>Actinomycetota</taxon>
        <taxon>Actinomycetes</taxon>
        <taxon>Kitasatosporales</taxon>
        <taxon>Streptomycetaceae</taxon>
        <taxon>Streptomyces</taxon>
    </lineage>
</organism>
<dbReference type="EMBL" id="JAGIOH010000001">
    <property type="protein sequence ID" value="MBP2405740.1"/>
    <property type="molecule type" value="Genomic_DNA"/>
</dbReference>
<dbReference type="Gene3D" id="3.40.630.30">
    <property type="match status" value="1"/>
</dbReference>
<dbReference type="RefSeq" id="WP_209517221.1">
    <property type="nucleotide sequence ID" value="NZ_JAGIOH010000001.1"/>
</dbReference>
<gene>
    <name evidence="2" type="ORF">JO379_005209</name>
</gene>
<dbReference type="SUPFAM" id="SSF55729">
    <property type="entry name" value="Acyl-CoA N-acyltransferases (Nat)"/>
    <property type="match status" value="1"/>
</dbReference>
<dbReference type="PROSITE" id="PS51186">
    <property type="entry name" value="GNAT"/>
    <property type="match status" value="1"/>
</dbReference>
<comment type="caution">
    <text evidence="2">The sequence shown here is derived from an EMBL/GenBank/DDBJ whole genome shotgun (WGS) entry which is preliminary data.</text>
</comment>
<evidence type="ECO:0000313" key="3">
    <source>
        <dbReference type="Proteomes" id="UP001519291"/>
    </source>
</evidence>
<dbReference type="InterPro" id="IPR000182">
    <property type="entry name" value="GNAT_dom"/>
</dbReference>